<keyword evidence="2" id="KW-0378">Hydrolase</keyword>
<accession>A0ABS6YNF3</accession>
<evidence type="ECO:0000313" key="2">
    <source>
        <dbReference type="EMBL" id="MBW5422961.1"/>
    </source>
</evidence>
<dbReference type="RefSeq" id="WP_219689365.1">
    <property type="nucleotide sequence ID" value="NZ_WMBF01000147.1"/>
</dbReference>
<feature type="domain" description="Beta-lactamase-related" evidence="1">
    <location>
        <begin position="27"/>
        <end position="331"/>
    </location>
</feature>
<dbReference type="SUPFAM" id="SSF56601">
    <property type="entry name" value="beta-lactamase/transpeptidase-like"/>
    <property type="match status" value="1"/>
</dbReference>
<comment type="caution">
    <text evidence="2">The sequence shown here is derived from an EMBL/GenBank/DDBJ whole genome shotgun (WGS) entry which is preliminary data.</text>
</comment>
<name>A0ABS6YNF3_9ACTN</name>
<keyword evidence="3" id="KW-1185">Reference proteome</keyword>
<protein>
    <submittedName>
        <fullName evidence="2">Serine hydrolase</fullName>
    </submittedName>
</protein>
<evidence type="ECO:0000259" key="1">
    <source>
        <dbReference type="Pfam" id="PF00144"/>
    </source>
</evidence>
<dbReference type="InterPro" id="IPR001466">
    <property type="entry name" value="Beta-lactam-related"/>
</dbReference>
<reference evidence="2 3" key="1">
    <citation type="submission" date="2019-11" db="EMBL/GenBank/DDBJ databases">
        <authorList>
            <person name="Ay H."/>
        </authorList>
    </citation>
    <scope>NUCLEOTIDE SEQUENCE [LARGE SCALE GENOMIC DNA]</scope>
    <source>
        <strain evidence="2 3">BG9H</strain>
    </source>
</reference>
<dbReference type="Proteomes" id="UP001197114">
    <property type="component" value="Unassembled WGS sequence"/>
</dbReference>
<dbReference type="Gene3D" id="3.40.710.10">
    <property type="entry name" value="DD-peptidase/beta-lactamase superfamily"/>
    <property type="match status" value="1"/>
</dbReference>
<dbReference type="EMBL" id="WMBF01000147">
    <property type="protein sequence ID" value="MBW5422961.1"/>
    <property type="molecule type" value="Genomic_DNA"/>
</dbReference>
<evidence type="ECO:0000313" key="3">
    <source>
        <dbReference type="Proteomes" id="UP001197114"/>
    </source>
</evidence>
<proteinExistence type="predicted"/>
<dbReference type="InterPro" id="IPR050491">
    <property type="entry name" value="AmpC-like"/>
</dbReference>
<organism evidence="2 3">
    <name type="scientific">Streptomyces anatolicus</name>
    <dbReference type="NCBI Taxonomy" id="2675858"/>
    <lineage>
        <taxon>Bacteria</taxon>
        <taxon>Bacillati</taxon>
        <taxon>Actinomycetota</taxon>
        <taxon>Actinomycetes</taxon>
        <taxon>Kitasatosporales</taxon>
        <taxon>Streptomycetaceae</taxon>
        <taxon>Streptomyces</taxon>
    </lineage>
</organism>
<dbReference type="GO" id="GO:0016787">
    <property type="term" value="F:hydrolase activity"/>
    <property type="evidence" value="ECO:0007669"/>
    <property type="project" value="UniProtKB-KW"/>
</dbReference>
<dbReference type="PANTHER" id="PTHR46825:SF7">
    <property type="entry name" value="D-ALANYL-D-ALANINE CARBOXYPEPTIDASE"/>
    <property type="match status" value="1"/>
</dbReference>
<dbReference type="InterPro" id="IPR012338">
    <property type="entry name" value="Beta-lactam/transpept-like"/>
</dbReference>
<dbReference type="PANTHER" id="PTHR46825">
    <property type="entry name" value="D-ALANYL-D-ALANINE-CARBOXYPEPTIDASE/ENDOPEPTIDASE AMPH"/>
    <property type="match status" value="1"/>
</dbReference>
<dbReference type="Pfam" id="PF00144">
    <property type="entry name" value="Beta-lactamase"/>
    <property type="match status" value="1"/>
</dbReference>
<sequence>MRPPAEPASEPASLTERLHLVARAAGRDAGVAVAAYTGGDSLAVCQGFTDRTRTRPIDEATRFETGSVTKTFTALLLADMAARGVVHLGEPLSRCVPAWALPRGPHGAAITLEHLATHTAGLPRLPPGLLPTAARSWFSNPYAHYTPDRLLDSLARSRVCRRPGTRVAYSNFGMGLLGHLLAERAAADYASALQTHVLRPLHLTDTGCDGLAQATGHLRGRPRPPWSIPALPGAAALRSSARDLLTCLRYLAEPARLPDGSLRYAMTEVLRLRALSADGPRLPLAWSMRALPGRDLYFHTGATRGFTAFAGFSPRPGTAVVALANTNPTLRGTFIQQAYLLLRALSAPD</sequence>
<gene>
    <name evidence="2" type="ORF">GKQ77_15540</name>
</gene>